<keyword evidence="2" id="KW-0812">Transmembrane</keyword>
<comment type="caution">
    <text evidence="3">The sequence shown here is derived from an EMBL/GenBank/DDBJ whole genome shotgun (WGS) entry which is preliminary data.</text>
</comment>
<feature type="compositionally biased region" description="Polar residues" evidence="1">
    <location>
        <begin position="1"/>
        <end position="13"/>
    </location>
</feature>
<feature type="compositionally biased region" description="Polar residues" evidence="1">
    <location>
        <begin position="272"/>
        <end position="282"/>
    </location>
</feature>
<feature type="region of interest" description="Disordered" evidence="1">
    <location>
        <begin position="1"/>
        <end position="24"/>
    </location>
</feature>
<evidence type="ECO:0000313" key="3">
    <source>
        <dbReference type="EMBL" id="HFN00036.1"/>
    </source>
</evidence>
<feature type="transmembrane region" description="Helical" evidence="2">
    <location>
        <begin position="184"/>
        <end position="208"/>
    </location>
</feature>
<dbReference type="AlphaFoldDB" id="A0A7C3PHJ1"/>
<feature type="region of interest" description="Disordered" evidence="1">
    <location>
        <begin position="222"/>
        <end position="243"/>
    </location>
</feature>
<gene>
    <name evidence="3" type="ORF">ENR64_20205</name>
</gene>
<protein>
    <recommendedName>
        <fullName evidence="4">SPOR domain-containing protein</fullName>
    </recommendedName>
</protein>
<organism evidence="3">
    <name type="scientific">Oscillatoriales cyanobacterium SpSt-418</name>
    <dbReference type="NCBI Taxonomy" id="2282169"/>
    <lineage>
        <taxon>Bacteria</taxon>
        <taxon>Bacillati</taxon>
        <taxon>Cyanobacteriota</taxon>
        <taxon>Cyanophyceae</taxon>
        <taxon>Oscillatoriophycideae</taxon>
        <taxon>Oscillatoriales</taxon>
    </lineage>
</organism>
<keyword evidence="2" id="KW-1133">Transmembrane helix</keyword>
<reference evidence="3" key="1">
    <citation type="journal article" date="2020" name="mSystems">
        <title>Genome- and Community-Level Interaction Insights into Carbon Utilization and Element Cycling Functions of Hydrothermarchaeota in Hydrothermal Sediment.</title>
        <authorList>
            <person name="Zhou Z."/>
            <person name="Liu Y."/>
            <person name="Xu W."/>
            <person name="Pan J."/>
            <person name="Luo Z.H."/>
            <person name="Li M."/>
        </authorList>
    </citation>
    <scope>NUCLEOTIDE SEQUENCE [LARGE SCALE GENOMIC DNA]</scope>
    <source>
        <strain evidence="3">SpSt-418</strain>
    </source>
</reference>
<name>A0A7C3PHJ1_9CYAN</name>
<sequence>MSRPSSVMPTSRSSAKHNPVAANPVIHPVLQQALHNLDVQLEDELARYRRQRIAQHALKHAKKEEKATSGSGNPAKAKAPLTMPPLLADNAGSSDRSATPAPPPFTFPAKSEFNPPPSHANGAIAAPPQPSVAADSPPAEVGAGLVAVASAPDEEYLESSEELLRSLAAEEAKVRAERGVIQQLFTPMGLGSLLLLLLSSALFGYVVMNPKSVNRVLARFERQQPQSAPATPPTATNETPPQPNLAEQEFKRLDLGSLATLKEDGAPVSQAPIPTTSPQPLSTKAPVAPPSVTPGGVSVPADAPVNSAPAPSMPKTSTPAPLRPAGRVVPRAATAPRTGQARSPRSTAQPATATRANVAKPKTPAKAAPKRVAPEPRTRVEGTQVPYKVVTEFQNDSSLQTVRKNVPDAFVKNFSDGAKVQVGAYDNEIEARAKVEALRKQGIDAQIKKQ</sequence>
<accession>A0A7C3PHJ1</accession>
<dbReference type="EMBL" id="DSRU01000284">
    <property type="protein sequence ID" value="HFN00036.1"/>
    <property type="molecule type" value="Genomic_DNA"/>
</dbReference>
<feature type="region of interest" description="Disordered" evidence="1">
    <location>
        <begin position="265"/>
        <end position="383"/>
    </location>
</feature>
<keyword evidence="2" id="KW-0472">Membrane</keyword>
<evidence type="ECO:0000256" key="1">
    <source>
        <dbReference type="SAM" id="MobiDB-lite"/>
    </source>
</evidence>
<evidence type="ECO:0008006" key="4">
    <source>
        <dbReference type="Google" id="ProtNLM"/>
    </source>
</evidence>
<proteinExistence type="predicted"/>
<evidence type="ECO:0000256" key="2">
    <source>
        <dbReference type="SAM" id="Phobius"/>
    </source>
</evidence>
<feature type="compositionally biased region" description="Low complexity" evidence="1">
    <location>
        <begin position="359"/>
        <end position="371"/>
    </location>
</feature>
<feature type="compositionally biased region" description="Low complexity" evidence="1">
    <location>
        <begin position="223"/>
        <end position="239"/>
    </location>
</feature>
<feature type="compositionally biased region" description="Polar residues" evidence="1">
    <location>
        <begin position="340"/>
        <end position="355"/>
    </location>
</feature>
<feature type="region of interest" description="Disordered" evidence="1">
    <location>
        <begin position="56"/>
        <end position="138"/>
    </location>
</feature>